<accession>A0A7J7JE98</accession>
<proteinExistence type="inferred from homology"/>
<evidence type="ECO:0000256" key="2">
    <source>
        <dbReference type="RuleBase" id="RU363116"/>
    </source>
</evidence>
<dbReference type="EMBL" id="VXIV02002644">
    <property type="protein sequence ID" value="KAF6023931.1"/>
    <property type="molecule type" value="Genomic_DNA"/>
</dbReference>
<organism evidence="3 4">
    <name type="scientific">Bugula neritina</name>
    <name type="common">Brown bryozoan</name>
    <name type="synonym">Sertularia neritina</name>
    <dbReference type="NCBI Taxonomy" id="10212"/>
    <lineage>
        <taxon>Eukaryota</taxon>
        <taxon>Metazoa</taxon>
        <taxon>Spiralia</taxon>
        <taxon>Lophotrochozoa</taxon>
        <taxon>Bryozoa</taxon>
        <taxon>Gymnolaemata</taxon>
        <taxon>Cheilostomatida</taxon>
        <taxon>Flustrina</taxon>
        <taxon>Buguloidea</taxon>
        <taxon>Bugulidae</taxon>
        <taxon>Bugula</taxon>
    </lineage>
</organism>
<dbReference type="PANTHER" id="PTHR23248:SF40">
    <property type="entry name" value="PHOSPHOLIPID SCRAMBLASE"/>
    <property type="match status" value="1"/>
</dbReference>
<keyword evidence="4" id="KW-1185">Reference proteome</keyword>
<comment type="caution">
    <text evidence="3">The sequence shown here is derived from an EMBL/GenBank/DDBJ whole genome shotgun (WGS) entry which is preliminary data.</text>
</comment>
<gene>
    <name evidence="3" type="ORF">EB796_017756</name>
</gene>
<comment type="cofactor">
    <cofactor evidence="2">
        <name>Ca(2+)</name>
        <dbReference type="ChEBI" id="CHEBI:29108"/>
    </cofactor>
</comment>
<keyword evidence="2" id="KW-0449">Lipoprotein</keyword>
<dbReference type="GO" id="GO:0005886">
    <property type="term" value="C:plasma membrane"/>
    <property type="evidence" value="ECO:0007669"/>
    <property type="project" value="TreeGrafter"/>
</dbReference>
<evidence type="ECO:0000256" key="1">
    <source>
        <dbReference type="ARBA" id="ARBA00005350"/>
    </source>
</evidence>
<comment type="similarity">
    <text evidence="1 2">Belongs to the phospholipid scramblase family.</text>
</comment>
<dbReference type="AlphaFoldDB" id="A0A7J7JE98"/>
<sequence length="156" mass="17616">MHGNLRHVHADCKGGATVYLVRLRCDSCCCFSCLFCNHALDVYVDGNYIGTVKQRFSFWRPVFSIYSEDGEEIATLKAPCCPCRCSFHMQIEIISLQGESNSSFGDIRKVHSPSEAFNSDHETFTLEFGKNSLTTKSKILWLAASCLMNLMYFEVS</sequence>
<name>A0A7J7JE98_BUGNE</name>
<dbReference type="Pfam" id="PF03803">
    <property type="entry name" value="Scramblase"/>
    <property type="match status" value="1"/>
</dbReference>
<dbReference type="OrthoDB" id="191150at2759"/>
<protein>
    <recommendedName>
        <fullName evidence="2">Phospholipid scramblase</fullName>
    </recommendedName>
</protein>
<keyword evidence="2" id="KW-0564">Palmitate</keyword>
<dbReference type="Proteomes" id="UP000593567">
    <property type="component" value="Unassembled WGS sequence"/>
</dbReference>
<comment type="function">
    <text evidence="2">May mediate accelerated ATP-independent bidirectional transbilayer migration of phospholipids upon binding calcium ions that results in a loss of phospholipid asymmetry in the plasma membrane.</text>
</comment>
<evidence type="ECO:0000313" key="4">
    <source>
        <dbReference type="Proteomes" id="UP000593567"/>
    </source>
</evidence>
<dbReference type="GO" id="GO:0017128">
    <property type="term" value="F:phospholipid scramblase activity"/>
    <property type="evidence" value="ECO:0007669"/>
    <property type="project" value="InterPro"/>
</dbReference>
<keyword evidence="2" id="KW-0106">Calcium</keyword>
<dbReference type="PANTHER" id="PTHR23248">
    <property type="entry name" value="PHOSPHOLIPID SCRAMBLASE-RELATED"/>
    <property type="match status" value="1"/>
</dbReference>
<reference evidence="3" key="1">
    <citation type="submission" date="2020-06" db="EMBL/GenBank/DDBJ databases">
        <title>Draft genome of Bugula neritina, a colonial animal packing powerful symbionts and potential medicines.</title>
        <authorList>
            <person name="Rayko M."/>
        </authorList>
    </citation>
    <scope>NUCLEOTIDE SEQUENCE [LARGE SCALE GENOMIC DNA]</scope>
    <source>
        <strain evidence="3">Kwan_BN1</strain>
    </source>
</reference>
<dbReference type="InterPro" id="IPR005552">
    <property type="entry name" value="Scramblase"/>
</dbReference>
<evidence type="ECO:0000313" key="3">
    <source>
        <dbReference type="EMBL" id="KAF6023931.1"/>
    </source>
</evidence>